<evidence type="ECO:0000313" key="4">
    <source>
        <dbReference type="Proteomes" id="UP000627838"/>
    </source>
</evidence>
<gene>
    <name evidence="3" type="ORF">H4W34_007008</name>
</gene>
<evidence type="ECO:0000259" key="2">
    <source>
        <dbReference type="Pfam" id="PF11716"/>
    </source>
</evidence>
<protein>
    <submittedName>
        <fullName evidence="3">Uncharacterized protein (TIGR03083 family)</fullName>
    </submittedName>
</protein>
<dbReference type="InterPro" id="IPR017517">
    <property type="entry name" value="Maleyloyr_isom"/>
</dbReference>
<dbReference type="NCBIfam" id="TIGR03083">
    <property type="entry name" value="maleylpyruvate isomerase family mycothiol-dependent enzyme"/>
    <property type="match status" value="1"/>
</dbReference>
<evidence type="ECO:0000313" key="3">
    <source>
        <dbReference type="EMBL" id="MBE1537175.1"/>
    </source>
</evidence>
<dbReference type="SUPFAM" id="SSF109854">
    <property type="entry name" value="DinB/YfiT-like putative metalloenzymes"/>
    <property type="match status" value="1"/>
</dbReference>
<feature type="domain" description="Mycothiol-dependent maleylpyruvate isomerase metal-binding" evidence="2">
    <location>
        <begin position="14"/>
        <end position="132"/>
    </location>
</feature>
<feature type="domain" description="MDMPI C-terminal" evidence="1">
    <location>
        <begin position="144"/>
        <end position="245"/>
    </location>
</feature>
<sequence length="253" mass="27069">MDVLDITRIAEGLREHTAGLADAASGPAPDTMVPTCPEWTLRDLVGHIGQAHRWATAMFRTGGTAVIDELPRDTPADQADWAGWLREGAAEAVAAQAAHPGPVAHPLMGDAPSAMWLRRMLHDTSVHHADAAITAGTPFTIAPDLAADEITETMGHITMPAAARYKPELAELRGTGETLCLRADEPSVPGWLITRRPDAAVVEYEARDADVTIAGPVRDLMLIFARRLAPDDAAVKVTGDRALLEHWLAHTAV</sequence>
<evidence type="ECO:0000259" key="1">
    <source>
        <dbReference type="Pfam" id="PF07398"/>
    </source>
</evidence>
<dbReference type="RefSeq" id="WP_225961465.1">
    <property type="nucleotide sequence ID" value="NZ_JADBDZ010000001.1"/>
</dbReference>
<dbReference type="Pfam" id="PF11716">
    <property type="entry name" value="MDMPI_N"/>
    <property type="match status" value="1"/>
</dbReference>
<dbReference type="InterPro" id="IPR010872">
    <property type="entry name" value="MDMPI_C-term_domain"/>
</dbReference>
<keyword evidence="4" id="KW-1185">Reference proteome</keyword>
<dbReference type="Pfam" id="PF07398">
    <property type="entry name" value="MDMPI_C"/>
    <property type="match status" value="1"/>
</dbReference>
<dbReference type="PANTHER" id="PTHR40758:SF1">
    <property type="entry name" value="CONSERVED PROTEIN"/>
    <property type="match status" value="1"/>
</dbReference>
<dbReference type="Proteomes" id="UP000627838">
    <property type="component" value="Unassembled WGS sequence"/>
</dbReference>
<proteinExistence type="predicted"/>
<comment type="caution">
    <text evidence="3">The sequence shown here is derived from an EMBL/GenBank/DDBJ whole genome shotgun (WGS) entry which is preliminary data.</text>
</comment>
<organism evidence="3 4">
    <name type="scientific">Actinomadura algeriensis</name>
    <dbReference type="NCBI Taxonomy" id="1679523"/>
    <lineage>
        <taxon>Bacteria</taxon>
        <taxon>Bacillati</taxon>
        <taxon>Actinomycetota</taxon>
        <taxon>Actinomycetes</taxon>
        <taxon>Streptosporangiales</taxon>
        <taxon>Thermomonosporaceae</taxon>
        <taxon>Actinomadura</taxon>
    </lineage>
</organism>
<dbReference type="PANTHER" id="PTHR40758">
    <property type="entry name" value="CONSERVED PROTEIN"/>
    <property type="match status" value="1"/>
</dbReference>
<reference evidence="3 4" key="1">
    <citation type="submission" date="2020-10" db="EMBL/GenBank/DDBJ databases">
        <title>Sequencing the genomes of 1000 actinobacteria strains.</title>
        <authorList>
            <person name="Klenk H.-P."/>
        </authorList>
    </citation>
    <scope>NUCLEOTIDE SEQUENCE [LARGE SCALE GENOMIC DNA]</scope>
    <source>
        <strain evidence="3 4">DSM 46744</strain>
    </source>
</reference>
<dbReference type="EMBL" id="JADBDZ010000001">
    <property type="protein sequence ID" value="MBE1537175.1"/>
    <property type="molecule type" value="Genomic_DNA"/>
</dbReference>
<accession>A0ABR9K2T8</accession>
<dbReference type="InterPro" id="IPR034660">
    <property type="entry name" value="DinB/YfiT-like"/>
</dbReference>
<name>A0ABR9K2T8_9ACTN</name>
<dbReference type="InterPro" id="IPR024344">
    <property type="entry name" value="MDMPI_metal-binding"/>
</dbReference>